<organism evidence="2 3">
    <name type="scientific">Chlorovirus heliozoae</name>
    <dbReference type="NCBI Taxonomy" id="322019"/>
    <lineage>
        <taxon>Viruses</taxon>
        <taxon>Varidnaviria</taxon>
        <taxon>Bamfordvirae</taxon>
        <taxon>Nucleocytoviricota</taxon>
        <taxon>Megaviricetes</taxon>
        <taxon>Algavirales</taxon>
        <taxon>Phycodnaviridae</taxon>
        <taxon>Chlorovirus</taxon>
    </lineage>
</organism>
<reference evidence="2 3" key="1">
    <citation type="submission" date="2006-09" db="EMBL/GenBank/DDBJ databases">
        <title>Sequence and annotation of the 288-kb ATCV-1 virus that infects an endosymbiotic Chlorella strain of the heliozoon Acanthocystis turfacea.</title>
        <authorList>
            <person name="Fitzgerald L.A."/>
            <person name="Graves M.V."/>
            <person name="Li X."/>
            <person name="Pfitzner A.J.P."/>
            <person name="Hartigan J."/>
            <person name="Van Etten J.L."/>
        </authorList>
    </citation>
    <scope>NUCLEOTIDE SEQUENCE [LARGE SCALE GENOMIC DNA]</scope>
    <source>
        <strain evidence="2 3">ATCV-1</strain>
    </source>
</reference>
<keyword evidence="1" id="KW-0812">Transmembrane</keyword>
<evidence type="ECO:0000256" key="1">
    <source>
        <dbReference type="SAM" id="Phobius"/>
    </source>
</evidence>
<dbReference type="EMBL" id="EF101928">
    <property type="protein sequence ID" value="ABT16657.1"/>
    <property type="molecule type" value="Genomic_DNA"/>
</dbReference>
<evidence type="ECO:0000313" key="2">
    <source>
        <dbReference type="EMBL" id="ABT16657.1"/>
    </source>
</evidence>
<dbReference type="GeneID" id="5470203"/>
<feature type="transmembrane region" description="Helical" evidence="1">
    <location>
        <begin position="26"/>
        <end position="50"/>
    </location>
</feature>
<keyword evidence="1" id="KW-0472">Membrane</keyword>
<sequence length="194" mass="22676">MNVIAKLMEISQMIETIAGSDGKRKILFIAQMFWIFQWSLSFLFICVAIFCGETGSKLGPALLVAWQLMATQMLVCSNKLHEYAMLVENNSEYIKGDICSLVIEHRDILNYNITEIYASKEYYSSEYLSCLTNINITCNIFTEKLRLYYDSLSWWRIITHILSWKSSPDITHWLEKDSFNEKILKEISRIKLLK</sequence>
<protein>
    <submittedName>
        <fullName evidence="2">Uncharacterized protein Z523L</fullName>
    </submittedName>
</protein>
<proteinExistence type="predicted"/>
<accession>A7K9D3</accession>
<keyword evidence="1" id="KW-1133">Transmembrane helix</keyword>
<dbReference type="Proteomes" id="UP000202420">
    <property type="component" value="Segment"/>
</dbReference>
<name>A7K9D3_9PHYC</name>
<dbReference type="RefSeq" id="YP_001427004.1">
    <property type="nucleotide sequence ID" value="NC_008724.1"/>
</dbReference>
<evidence type="ECO:0000313" key="3">
    <source>
        <dbReference type="Proteomes" id="UP000202420"/>
    </source>
</evidence>
<keyword evidence="3" id="KW-1185">Reference proteome</keyword>
<gene>
    <name evidence="2" type="primary">Z523L</name>
    <name evidence="2" type="ORF">ATCV1_Z523L</name>
</gene>
<dbReference type="KEGG" id="vg:5470203"/>